<accession>A0AAP3E190</accession>
<dbReference type="RefSeq" id="WP_338003015.1">
    <property type="nucleotide sequence ID" value="NZ_JAOPKA010000003.1"/>
</dbReference>
<keyword evidence="2" id="KW-1133">Transmembrane helix</keyword>
<dbReference type="AlphaFoldDB" id="A0AAP3E190"/>
<sequence length="676" mass="72972">MTDTTPTAATDNDDTIRQTAVLRHLPDRPGEFETELTVDVPDPVTDLELTVDSTAEVVSTDGFDHAGGDTYEWTGTGSTDEPRITFRMPANRTELDHHHRPRQLTTSSPSASTVAGSTTTTAEPTAATSRDHEYYFVDTGSWGIVTVPTVRLNWWQTSSVSVERTAEVDGPGATGGDIAFFGPVTEHTRSAGSESFRLAVPDAVELRESPEDILDSLEDASRSLRIGGKNDEVFVVAVPPEDVSWGASGIQYGDSDAWVVADARLDTPHNVWLHEYVHTRQDFLKSADTGTTAETQWLVEAQAEYFAALTTLEQERIEFSDFRRALREGQRSPYADGTLADRSTWRHEQTDYVKGPLVFGAIDRQLRLETEGERTGRDLVRQLNLREEPITDDAFLSLLEREGGPELRAFAERYAHTAETPDAWSVSNHRAAFDQPTALIDYAIADEPIGVSGPTRDVSGAVDIVPTLVPGETVTFPVAVENVGERSGSYSATLRVDGSVVDERSDTLEAGDRRVETVSWTPNAPGRYDVRVGDQRLSLEVKSPASGTVTALAVDPERVEPGETVTATATVTNDANRPADATVHFRTPAGVADEVTVALAPGETTTVETDLTFDDPGRYEVAAGDHTVVVSVEEESAIPAAVEEAADALPGFGVPATVVALGVVLVLGLVGRRTDS</sequence>
<keyword evidence="2" id="KW-0812">Transmembrane</keyword>
<comment type="caution">
    <text evidence="4">The sequence shown here is derived from an EMBL/GenBank/DDBJ whole genome shotgun (WGS) entry which is preliminary data.</text>
</comment>
<dbReference type="EMBL" id="JAOPKA010000003">
    <property type="protein sequence ID" value="MCU4741185.1"/>
    <property type="molecule type" value="Genomic_DNA"/>
</dbReference>
<feature type="domain" description="CARDB" evidence="3">
    <location>
        <begin position="467"/>
        <end position="532"/>
    </location>
</feature>
<organism evidence="4 5">
    <name type="scientific">Natronoglomus mannanivorans</name>
    <dbReference type="NCBI Taxonomy" id="2979990"/>
    <lineage>
        <taxon>Archaea</taxon>
        <taxon>Methanobacteriati</taxon>
        <taxon>Methanobacteriota</taxon>
        <taxon>Stenosarchaea group</taxon>
        <taxon>Halobacteria</taxon>
        <taxon>Halobacteriales</taxon>
        <taxon>Natrialbaceae</taxon>
        <taxon>Natronoglomus</taxon>
    </lineage>
</organism>
<feature type="region of interest" description="Disordered" evidence="1">
    <location>
        <begin position="92"/>
        <end position="127"/>
    </location>
</feature>
<evidence type="ECO:0000256" key="2">
    <source>
        <dbReference type="SAM" id="Phobius"/>
    </source>
</evidence>
<feature type="transmembrane region" description="Helical" evidence="2">
    <location>
        <begin position="652"/>
        <end position="670"/>
    </location>
</feature>
<gene>
    <name evidence="4" type="ORF">OB960_07205</name>
</gene>
<dbReference type="Gene3D" id="2.60.40.10">
    <property type="entry name" value="Immunoglobulins"/>
    <property type="match status" value="2"/>
</dbReference>
<dbReference type="Pfam" id="PF07705">
    <property type="entry name" value="CARDB"/>
    <property type="match status" value="1"/>
</dbReference>
<protein>
    <recommendedName>
        <fullName evidence="3">CARDB domain-containing protein</fullName>
    </recommendedName>
</protein>
<name>A0AAP3E190_9EURY</name>
<dbReference type="InterPro" id="IPR011635">
    <property type="entry name" value="CARDB"/>
</dbReference>
<evidence type="ECO:0000313" key="4">
    <source>
        <dbReference type="EMBL" id="MCU4741185.1"/>
    </source>
</evidence>
<keyword evidence="2" id="KW-0472">Membrane</keyword>
<feature type="compositionally biased region" description="Low complexity" evidence="1">
    <location>
        <begin position="105"/>
        <end position="127"/>
    </location>
</feature>
<evidence type="ECO:0000313" key="5">
    <source>
        <dbReference type="Proteomes" id="UP001321018"/>
    </source>
</evidence>
<dbReference type="Proteomes" id="UP001321018">
    <property type="component" value="Unassembled WGS sequence"/>
</dbReference>
<proteinExistence type="predicted"/>
<evidence type="ECO:0000259" key="3">
    <source>
        <dbReference type="Pfam" id="PF07705"/>
    </source>
</evidence>
<evidence type="ECO:0000256" key="1">
    <source>
        <dbReference type="SAM" id="MobiDB-lite"/>
    </source>
</evidence>
<dbReference type="InterPro" id="IPR013783">
    <property type="entry name" value="Ig-like_fold"/>
</dbReference>
<reference evidence="4" key="1">
    <citation type="submission" date="2022-09" db="EMBL/GenBank/DDBJ databases">
        <title>Enrichment on poylsaccharides allowed isolation of novel metabolic and taxonomic groups of Haloarchaea.</title>
        <authorList>
            <person name="Sorokin D.Y."/>
            <person name="Elcheninov A.G."/>
            <person name="Khizhniak T.V."/>
            <person name="Kolganova T.V."/>
            <person name="Kublanov I.V."/>
        </authorList>
    </citation>
    <scope>NUCLEOTIDE SEQUENCE</scope>
    <source>
        <strain evidence="4">AArc-xg1-1</strain>
    </source>
</reference>